<name>A0ABD3NYG0_9STRA</name>
<evidence type="ECO:0000313" key="6">
    <source>
        <dbReference type="Proteomes" id="UP001530400"/>
    </source>
</evidence>
<organism evidence="5 6">
    <name type="scientific">Cyclotella atomus</name>
    <dbReference type="NCBI Taxonomy" id="382360"/>
    <lineage>
        <taxon>Eukaryota</taxon>
        <taxon>Sar</taxon>
        <taxon>Stramenopiles</taxon>
        <taxon>Ochrophyta</taxon>
        <taxon>Bacillariophyta</taxon>
        <taxon>Coscinodiscophyceae</taxon>
        <taxon>Thalassiosirophycidae</taxon>
        <taxon>Stephanodiscales</taxon>
        <taxon>Stephanodiscaceae</taxon>
        <taxon>Cyclotella</taxon>
    </lineage>
</organism>
<dbReference type="InterPro" id="IPR001128">
    <property type="entry name" value="Cyt_P450"/>
</dbReference>
<sequence>MVCLAVAYNILNTFISKMAADTITITLYGAIAFFGLVGCAIFWSFMSWKFSVLNKIPGPIKDMTFKNWLIGVFLQVESEDFMEPQKSWWKEAGEDTKLLHYSALFGKQFVMILDADGIKKVLTSPSHEDPLYPKGFEYLARVLGHGLVTLEGQSWHRHRRIIQPAFSINFVKTALDACVPDLVLKLIGCWKANVNNDIDLSSHMGATTLDIFGKIAFSHEFEAMKSVEQWSQDPDCAVELKNPLIEGLDAALTASLTRLLLFNLKMPFMERFFLPKLHHAGVLFDQASDNVVKNAQKQSQLNNGGYKSLLEFMCSDSSHGALSQKELRHEVKTFLIAGHETTATLCTWAIYCMTKYPSIQQRLYDEVMEAHGPKDKINVDTCDKMEYMECFLKEVLRLYPPVGLTLRSASKNTTILGDKIPANTKIVVPTYLLHRHPKYWTDPLDFKPERWSKTAEKDPKFHHFAYIPFSAGSRVCIGQRFSMYEAKLILALLIREFEFIISPSLEGKELRVSSFVTIRSDPPISIRANSRCG</sequence>
<keyword evidence="6" id="KW-1185">Reference proteome</keyword>
<dbReference type="PRINTS" id="PR00463">
    <property type="entry name" value="EP450I"/>
</dbReference>
<proteinExistence type="inferred from homology"/>
<dbReference type="InterPro" id="IPR036396">
    <property type="entry name" value="Cyt_P450_sf"/>
</dbReference>
<keyword evidence="4" id="KW-1133">Transmembrane helix</keyword>
<dbReference type="InterPro" id="IPR002401">
    <property type="entry name" value="Cyt_P450_E_grp-I"/>
</dbReference>
<evidence type="ECO:0000256" key="3">
    <source>
        <dbReference type="RuleBase" id="RU000461"/>
    </source>
</evidence>
<dbReference type="AlphaFoldDB" id="A0ABD3NYG0"/>
<keyword evidence="4" id="KW-0812">Transmembrane</keyword>
<evidence type="ECO:0000256" key="2">
    <source>
        <dbReference type="PIRSR" id="PIRSR602401-1"/>
    </source>
</evidence>
<dbReference type="EMBL" id="JALLPJ020000888">
    <property type="protein sequence ID" value="KAL3780506.1"/>
    <property type="molecule type" value="Genomic_DNA"/>
</dbReference>
<keyword evidence="2 3" id="KW-0349">Heme</keyword>
<dbReference type="PROSITE" id="PS00086">
    <property type="entry name" value="CYTOCHROME_P450"/>
    <property type="match status" value="1"/>
</dbReference>
<dbReference type="SUPFAM" id="SSF48264">
    <property type="entry name" value="Cytochrome P450"/>
    <property type="match status" value="1"/>
</dbReference>
<dbReference type="PANTHER" id="PTHR24291:SF175">
    <property type="entry name" value="CYTOCHROME P450"/>
    <property type="match status" value="1"/>
</dbReference>
<feature type="binding site" description="axial binding residue" evidence="2">
    <location>
        <position position="476"/>
    </location>
    <ligand>
        <name>heme</name>
        <dbReference type="ChEBI" id="CHEBI:30413"/>
    </ligand>
    <ligandPart>
        <name>Fe</name>
        <dbReference type="ChEBI" id="CHEBI:18248"/>
    </ligandPart>
</feature>
<dbReference type="GO" id="GO:0046872">
    <property type="term" value="F:metal ion binding"/>
    <property type="evidence" value="ECO:0007669"/>
    <property type="project" value="UniProtKB-KW"/>
</dbReference>
<dbReference type="Proteomes" id="UP001530400">
    <property type="component" value="Unassembled WGS sequence"/>
</dbReference>
<evidence type="ECO:0000256" key="1">
    <source>
        <dbReference type="ARBA" id="ARBA00010617"/>
    </source>
</evidence>
<dbReference type="PANTHER" id="PTHR24291">
    <property type="entry name" value="CYTOCHROME P450 FAMILY 4"/>
    <property type="match status" value="1"/>
</dbReference>
<feature type="transmembrane region" description="Helical" evidence="4">
    <location>
        <begin position="25"/>
        <end position="46"/>
    </location>
</feature>
<reference evidence="5 6" key="1">
    <citation type="submission" date="2024-10" db="EMBL/GenBank/DDBJ databases">
        <title>Updated reference genomes for cyclostephanoid diatoms.</title>
        <authorList>
            <person name="Roberts W.R."/>
            <person name="Alverson A.J."/>
        </authorList>
    </citation>
    <scope>NUCLEOTIDE SEQUENCE [LARGE SCALE GENOMIC DNA]</scope>
    <source>
        <strain evidence="5 6">AJA010-31</strain>
    </source>
</reference>
<dbReference type="Gene3D" id="1.10.630.10">
    <property type="entry name" value="Cytochrome P450"/>
    <property type="match status" value="1"/>
</dbReference>
<accession>A0ABD3NYG0</accession>
<keyword evidence="3" id="KW-0503">Monooxygenase</keyword>
<comment type="caution">
    <text evidence="5">The sequence shown here is derived from an EMBL/GenBank/DDBJ whole genome shotgun (WGS) entry which is preliminary data.</text>
</comment>
<gene>
    <name evidence="5" type="ORF">ACHAWO_007330</name>
</gene>
<keyword evidence="3" id="KW-0560">Oxidoreductase</keyword>
<keyword evidence="4" id="KW-0472">Membrane</keyword>
<evidence type="ECO:0000256" key="4">
    <source>
        <dbReference type="SAM" id="Phobius"/>
    </source>
</evidence>
<evidence type="ECO:0008006" key="7">
    <source>
        <dbReference type="Google" id="ProtNLM"/>
    </source>
</evidence>
<dbReference type="Pfam" id="PF00067">
    <property type="entry name" value="p450"/>
    <property type="match status" value="1"/>
</dbReference>
<dbReference type="PRINTS" id="PR00385">
    <property type="entry name" value="P450"/>
</dbReference>
<protein>
    <recommendedName>
        <fullName evidence="7">Cytochrome P450</fullName>
    </recommendedName>
</protein>
<evidence type="ECO:0000313" key="5">
    <source>
        <dbReference type="EMBL" id="KAL3780506.1"/>
    </source>
</evidence>
<dbReference type="InterPro" id="IPR017972">
    <property type="entry name" value="Cyt_P450_CS"/>
</dbReference>
<dbReference type="InterPro" id="IPR050196">
    <property type="entry name" value="Cytochrome_P450_Monoox"/>
</dbReference>
<dbReference type="GO" id="GO:0004497">
    <property type="term" value="F:monooxygenase activity"/>
    <property type="evidence" value="ECO:0007669"/>
    <property type="project" value="UniProtKB-KW"/>
</dbReference>
<keyword evidence="2 3" id="KW-0408">Iron</keyword>
<keyword evidence="2 3" id="KW-0479">Metal-binding</keyword>
<comment type="cofactor">
    <cofactor evidence="2">
        <name>heme</name>
        <dbReference type="ChEBI" id="CHEBI:30413"/>
    </cofactor>
</comment>
<comment type="similarity">
    <text evidence="1 3">Belongs to the cytochrome P450 family.</text>
</comment>